<gene>
    <name evidence="3" type="ORF">HU752_010010</name>
</gene>
<reference evidence="3 4" key="2">
    <citation type="journal article" date="2021" name="Microorganisms">
        <title>The Ever-Expanding Pseudomonas Genus: Description of 43 New Species and Partition of the Pseudomonas putida Group.</title>
        <authorList>
            <person name="Girard L."/>
            <person name="Lood C."/>
            <person name="Hofte M."/>
            <person name="Vandamme P."/>
            <person name="Rokni-Zadeh H."/>
            <person name="van Noort V."/>
            <person name="Lavigne R."/>
            <person name="De Mot R."/>
        </authorList>
    </citation>
    <scope>NUCLEOTIDE SEQUENCE [LARGE SCALE GENOMIC DNA]</scope>
    <source>
        <strain evidence="3 4">RW8P3</strain>
    </source>
</reference>
<keyword evidence="1" id="KW-0175">Coiled coil</keyword>
<feature type="region of interest" description="Disordered" evidence="2">
    <location>
        <begin position="18"/>
        <end position="37"/>
    </location>
</feature>
<evidence type="ECO:0000313" key="3">
    <source>
        <dbReference type="EMBL" id="QXI30260.1"/>
    </source>
</evidence>
<evidence type="ECO:0000256" key="1">
    <source>
        <dbReference type="SAM" id="Coils"/>
    </source>
</evidence>
<dbReference type="EMBL" id="CP077093">
    <property type="protein sequence ID" value="QXI30260.1"/>
    <property type="molecule type" value="Genomic_DNA"/>
</dbReference>
<sequence length="218" mass="23867">MSLPAQAECLVSASGKTGWCDNGSTGTTTAPKRATPKINAEQTTQIINAVGAIGELLDQQSEQNTEQQRQRDEALQEAYRRQAEDRVRLQQQEQQRQAALLNANQLISNASQDTQDWKSRAQTEDDTSTSSTSNCDCSKTVDICKASIQIVKKLKTGVDFKVSSSEASCSKVSYFIDNTPYFTVLSNSRSAIEHSASLKPISASSFTIERCDVCARSR</sequence>
<dbReference type="Proteomes" id="UP000634530">
    <property type="component" value="Chromosome"/>
</dbReference>
<organism evidence="3 4">
    <name type="scientific">Pseudomonas vanderleydeniana</name>
    <dbReference type="NCBI Taxonomy" id="2745495"/>
    <lineage>
        <taxon>Bacteria</taxon>
        <taxon>Pseudomonadati</taxon>
        <taxon>Pseudomonadota</taxon>
        <taxon>Gammaproteobacteria</taxon>
        <taxon>Pseudomonadales</taxon>
        <taxon>Pseudomonadaceae</taxon>
        <taxon>Pseudomonas</taxon>
    </lineage>
</organism>
<evidence type="ECO:0000256" key="2">
    <source>
        <dbReference type="SAM" id="MobiDB-lite"/>
    </source>
</evidence>
<keyword evidence="4" id="KW-1185">Reference proteome</keyword>
<feature type="coiled-coil region" evidence="1">
    <location>
        <begin position="57"/>
        <end position="109"/>
    </location>
</feature>
<name>A0A9E6PPE3_9PSED</name>
<dbReference type="RefSeq" id="WP_186681856.1">
    <property type="nucleotide sequence ID" value="NZ_CP077093.1"/>
</dbReference>
<dbReference type="KEGG" id="pvw:HU752_010010"/>
<protein>
    <submittedName>
        <fullName evidence="3">Uncharacterized protein</fullName>
    </submittedName>
</protein>
<proteinExistence type="predicted"/>
<accession>A0A9E6PPE3</accession>
<dbReference type="AlphaFoldDB" id="A0A9E6PPE3"/>
<evidence type="ECO:0000313" key="4">
    <source>
        <dbReference type="Proteomes" id="UP000634530"/>
    </source>
</evidence>
<reference evidence="3 4" key="1">
    <citation type="journal article" date="2020" name="Microorganisms">
        <title>Reliable Identification of Environmental Pseudomonas Isolates Using the rpoD Gene.</title>
        <authorList>
            <consortium name="The Broad Institute Genome Sequencing Platform"/>
            <person name="Girard L."/>
            <person name="Lood C."/>
            <person name="Rokni-Zadeh H."/>
            <person name="van Noort V."/>
            <person name="Lavigne R."/>
            <person name="De Mot R."/>
        </authorList>
    </citation>
    <scope>NUCLEOTIDE SEQUENCE [LARGE SCALE GENOMIC DNA]</scope>
    <source>
        <strain evidence="3 4">RW8P3</strain>
    </source>
</reference>
<feature type="region of interest" description="Disordered" evidence="2">
    <location>
        <begin position="111"/>
        <end position="135"/>
    </location>
</feature>